<dbReference type="Proteomes" id="UP000807342">
    <property type="component" value="Unassembled WGS sequence"/>
</dbReference>
<dbReference type="InterPro" id="IPR032675">
    <property type="entry name" value="LRR_dom_sf"/>
</dbReference>
<reference evidence="1" key="1">
    <citation type="submission" date="2020-11" db="EMBL/GenBank/DDBJ databases">
        <authorList>
            <consortium name="DOE Joint Genome Institute"/>
            <person name="Ahrendt S."/>
            <person name="Riley R."/>
            <person name="Andreopoulos W."/>
            <person name="Labutti K."/>
            <person name="Pangilinan J."/>
            <person name="Ruiz-Duenas F.J."/>
            <person name="Barrasa J.M."/>
            <person name="Sanchez-Garcia M."/>
            <person name="Camarero S."/>
            <person name="Miyauchi S."/>
            <person name="Serrano A."/>
            <person name="Linde D."/>
            <person name="Babiker R."/>
            <person name="Drula E."/>
            <person name="Ayuso-Fernandez I."/>
            <person name="Pacheco R."/>
            <person name="Padilla G."/>
            <person name="Ferreira P."/>
            <person name="Barriuso J."/>
            <person name="Kellner H."/>
            <person name="Castanera R."/>
            <person name="Alfaro M."/>
            <person name="Ramirez L."/>
            <person name="Pisabarro A.G."/>
            <person name="Kuo A."/>
            <person name="Tritt A."/>
            <person name="Lipzen A."/>
            <person name="He G."/>
            <person name="Yan M."/>
            <person name="Ng V."/>
            <person name="Cullen D."/>
            <person name="Martin F."/>
            <person name="Rosso M.-N."/>
            <person name="Henrissat B."/>
            <person name="Hibbett D."/>
            <person name="Martinez A.T."/>
            <person name="Grigoriev I.V."/>
        </authorList>
    </citation>
    <scope>NUCLEOTIDE SEQUENCE</scope>
    <source>
        <strain evidence="1">MF-IS2</strain>
    </source>
</reference>
<gene>
    <name evidence="1" type="ORF">P691DRAFT_763676</name>
</gene>
<proteinExistence type="predicted"/>
<dbReference type="OrthoDB" id="3049622at2759"/>
<accession>A0A9P6BXK6</accession>
<dbReference type="Gene3D" id="3.80.10.10">
    <property type="entry name" value="Ribonuclease Inhibitor"/>
    <property type="match status" value="1"/>
</dbReference>
<protein>
    <recommendedName>
        <fullName evidence="3">F-box domain-containing protein</fullName>
    </recommendedName>
</protein>
<evidence type="ECO:0008006" key="3">
    <source>
        <dbReference type="Google" id="ProtNLM"/>
    </source>
</evidence>
<keyword evidence="2" id="KW-1185">Reference proteome</keyword>
<evidence type="ECO:0000313" key="2">
    <source>
        <dbReference type="Proteomes" id="UP000807342"/>
    </source>
</evidence>
<evidence type="ECO:0000313" key="1">
    <source>
        <dbReference type="EMBL" id="KAF9444111.1"/>
    </source>
</evidence>
<dbReference type="EMBL" id="MU151403">
    <property type="protein sequence ID" value="KAF9444111.1"/>
    <property type="molecule type" value="Genomic_DNA"/>
</dbReference>
<name>A0A9P6BXK6_9AGAR</name>
<sequence>MLIGVAKRWKKLYLALHSITTHWPLFAGLRGVSLPMLQHCTVITPPEDLVTDPGQPNEVLTNLLSGATSLASLALDYNIPILSLKYPRQTITHLDMYTITKDRSIPVQMAFDTLSQCPRLASLRVRCHVPVPCNPSSHLYHPFLASLDLQIDTDSGPGAESLLTHLTLPNLVCLSLCTPHLEWDQDAILSFFARCAPLQSLTLRCKKIEKRQLLEMLERTKELTSLALDIGLNITDDLLTDLLVPAQTNGHTQPQSQSRILISKLKYLELGGRLFISDNDFLSLVMSRRYPSPQLDISTLEEVNIDCDGLVYGFMSPYLVEQLDELRWWGLRIRIAENGTLKYP</sequence>
<dbReference type="AlphaFoldDB" id="A0A9P6BXK6"/>
<dbReference type="SUPFAM" id="SSF52047">
    <property type="entry name" value="RNI-like"/>
    <property type="match status" value="1"/>
</dbReference>
<organism evidence="1 2">
    <name type="scientific">Macrolepiota fuliginosa MF-IS2</name>
    <dbReference type="NCBI Taxonomy" id="1400762"/>
    <lineage>
        <taxon>Eukaryota</taxon>
        <taxon>Fungi</taxon>
        <taxon>Dikarya</taxon>
        <taxon>Basidiomycota</taxon>
        <taxon>Agaricomycotina</taxon>
        <taxon>Agaricomycetes</taxon>
        <taxon>Agaricomycetidae</taxon>
        <taxon>Agaricales</taxon>
        <taxon>Agaricineae</taxon>
        <taxon>Agaricaceae</taxon>
        <taxon>Macrolepiota</taxon>
    </lineage>
</organism>
<comment type="caution">
    <text evidence="1">The sequence shown here is derived from an EMBL/GenBank/DDBJ whole genome shotgun (WGS) entry which is preliminary data.</text>
</comment>